<dbReference type="EMBL" id="BJZO01000010">
    <property type="protein sequence ID" value="GEO80466.1"/>
    <property type="molecule type" value="Genomic_DNA"/>
</dbReference>
<dbReference type="SUPFAM" id="SSF103088">
    <property type="entry name" value="OmpA-like"/>
    <property type="match status" value="1"/>
</dbReference>
<keyword evidence="4 9" id="KW-0812">Transmembrane</keyword>
<proteinExistence type="inferred from homology"/>
<keyword evidence="5 9" id="KW-1133">Transmembrane helix</keyword>
<keyword evidence="3" id="KW-1003">Cell membrane</keyword>
<feature type="region of interest" description="Disordered" evidence="8">
    <location>
        <begin position="83"/>
        <end position="170"/>
    </location>
</feature>
<dbReference type="InterPro" id="IPR050330">
    <property type="entry name" value="Bact_OuterMem_StrucFunc"/>
</dbReference>
<evidence type="ECO:0000256" key="1">
    <source>
        <dbReference type="ARBA" id="ARBA00004162"/>
    </source>
</evidence>
<reference evidence="11 12" key="1">
    <citation type="submission" date="2019-07" db="EMBL/GenBank/DDBJ databases">
        <title>Whole genome shotgun sequence of Rhodospirillum oryzae NBRC 107573.</title>
        <authorList>
            <person name="Hosoyama A."/>
            <person name="Uohara A."/>
            <person name="Ohji S."/>
            <person name="Ichikawa N."/>
        </authorList>
    </citation>
    <scope>NUCLEOTIDE SEQUENCE [LARGE SCALE GENOMIC DNA]</scope>
    <source>
        <strain evidence="11 12">NBRC 107573</strain>
    </source>
</reference>
<dbReference type="GO" id="GO:0005886">
    <property type="term" value="C:plasma membrane"/>
    <property type="evidence" value="ECO:0007669"/>
    <property type="project" value="UniProtKB-SubCell"/>
</dbReference>
<accession>A0A512H4T2</accession>
<comment type="subcellular location">
    <subcellularLocation>
        <location evidence="1">Cell membrane</location>
        <topology evidence="1">Single-pass membrane protein</topology>
    </subcellularLocation>
</comment>
<keyword evidence="12" id="KW-1185">Reference proteome</keyword>
<dbReference type="PANTHER" id="PTHR30329">
    <property type="entry name" value="STATOR ELEMENT OF FLAGELLAR MOTOR COMPLEX"/>
    <property type="match status" value="1"/>
</dbReference>
<keyword evidence="6 7" id="KW-0472">Membrane</keyword>
<dbReference type="AlphaFoldDB" id="A0A512H4T2"/>
<evidence type="ECO:0000256" key="2">
    <source>
        <dbReference type="ARBA" id="ARBA00008914"/>
    </source>
</evidence>
<feature type="compositionally biased region" description="Gly residues" evidence="8">
    <location>
        <begin position="138"/>
        <end position="154"/>
    </location>
</feature>
<sequence length="366" mass="37766">MADQPIIIKRVKKGGHAAHGGAWKVAYADFVTAMMAFFLLLWLLNSVTEEQLVGISNYFAPTAVSQTPSGAGGVLGGQVLGEGAMQSKSSSPSVQLTLPPPTIGTGGNEFTDANEGQEKTQTDADTPRRGQPDADPGEGPGGSTQGEGGQGAQGQQGAAGSAADAAAEQRQNAEFQKAAAEIRQSLQAVPALKALANNLIIDNTPEGLRIQLVDQDGLSMFPSGSSRLLPHTRDLMALVTKAIEDVPNKVSIAGHTDATPYADPSGYSNWELSADRALASRRALLASGLGEGRIDRVEGKAATDPLMPEDPADPRNRRITITLLRDRSLYENKGAGDGSGAGGGPGGGAPAARPPSIFSVPNSNQL</sequence>
<dbReference type="InterPro" id="IPR036737">
    <property type="entry name" value="OmpA-like_sf"/>
</dbReference>
<feature type="region of interest" description="Disordered" evidence="8">
    <location>
        <begin position="299"/>
        <end position="318"/>
    </location>
</feature>
<evidence type="ECO:0000256" key="9">
    <source>
        <dbReference type="SAM" id="Phobius"/>
    </source>
</evidence>
<feature type="compositionally biased region" description="Basic and acidic residues" evidence="8">
    <location>
        <begin position="116"/>
        <end position="132"/>
    </location>
</feature>
<feature type="region of interest" description="Disordered" evidence="8">
    <location>
        <begin position="330"/>
        <end position="366"/>
    </location>
</feature>
<evidence type="ECO:0000256" key="7">
    <source>
        <dbReference type="PROSITE-ProRule" id="PRU00473"/>
    </source>
</evidence>
<dbReference type="OrthoDB" id="7170686at2"/>
<dbReference type="RefSeq" id="WP_147162525.1">
    <property type="nucleotide sequence ID" value="NZ_BJZO01000010.1"/>
</dbReference>
<feature type="compositionally biased region" description="Polar residues" evidence="8">
    <location>
        <begin position="86"/>
        <end position="96"/>
    </location>
</feature>
<gene>
    <name evidence="11" type="ORF">ROR02_05970</name>
</gene>
<dbReference type="InterPro" id="IPR025713">
    <property type="entry name" value="MotB-like_N_dom"/>
</dbReference>
<name>A0A512H4T2_9PROT</name>
<evidence type="ECO:0000256" key="3">
    <source>
        <dbReference type="ARBA" id="ARBA00022475"/>
    </source>
</evidence>
<dbReference type="Gene3D" id="3.30.1330.60">
    <property type="entry name" value="OmpA-like domain"/>
    <property type="match status" value="1"/>
</dbReference>
<dbReference type="InterPro" id="IPR006665">
    <property type="entry name" value="OmpA-like"/>
</dbReference>
<feature type="compositionally biased region" description="Gly residues" evidence="8">
    <location>
        <begin position="335"/>
        <end position="349"/>
    </location>
</feature>
<evidence type="ECO:0000256" key="4">
    <source>
        <dbReference type="ARBA" id="ARBA00022692"/>
    </source>
</evidence>
<evidence type="ECO:0000256" key="6">
    <source>
        <dbReference type="ARBA" id="ARBA00023136"/>
    </source>
</evidence>
<comment type="caution">
    <text evidence="11">The sequence shown here is derived from an EMBL/GenBank/DDBJ whole genome shotgun (WGS) entry which is preliminary data.</text>
</comment>
<dbReference type="Pfam" id="PF00691">
    <property type="entry name" value="OmpA"/>
    <property type="match status" value="1"/>
</dbReference>
<comment type="similarity">
    <text evidence="2">Belongs to the MotB family.</text>
</comment>
<dbReference type="PROSITE" id="PS51123">
    <property type="entry name" value="OMPA_2"/>
    <property type="match status" value="1"/>
</dbReference>
<dbReference type="CDD" id="cd07185">
    <property type="entry name" value="OmpA_C-like"/>
    <property type="match status" value="1"/>
</dbReference>
<evidence type="ECO:0000256" key="5">
    <source>
        <dbReference type="ARBA" id="ARBA00022989"/>
    </source>
</evidence>
<evidence type="ECO:0000259" key="10">
    <source>
        <dbReference type="PROSITE" id="PS51123"/>
    </source>
</evidence>
<evidence type="ECO:0000313" key="12">
    <source>
        <dbReference type="Proteomes" id="UP000321567"/>
    </source>
</evidence>
<feature type="domain" description="OmpA-like" evidence="10">
    <location>
        <begin position="208"/>
        <end position="327"/>
    </location>
</feature>
<dbReference type="Pfam" id="PF13677">
    <property type="entry name" value="MotB_plug"/>
    <property type="match status" value="1"/>
</dbReference>
<feature type="transmembrane region" description="Helical" evidence="9">
    <location>
        <begin position="21"/>
        <end position="44"/>
    </location>
</feature>
<organism evidence="11 12">
    <name type="scientific">Pararhodospirillum oryzae</name>
    <dbReference type="NCBI Taxonomy" id="478448"/>
    <lineage>
        <taxon>Bacteria</taxon>
        <taxon>Pseudomonadati</taxon>
        <taxon>Pseudomonadota</taxon>
        <taxon>Alphaproteobacteria</taxon>
        <taxon>Rhodospirillales</taxon>
        <taxon>Rhodospirillaceae</taxon>
        <taxon>Pararhodospirillum</taxon>
    </lineage>
</organism>
<evidence type="ECO:0000313" key="11">
    <source>
        <dbReference type="EMBL" id="GEO80466.1"/>
    </source>
</evidence>
<protein>
    <submittedName>
        <fullName evidence="11">Membrane protein</fullName>
    </submittedName>
</protein>
<feature type="compositionally biased region" description="Low complexity" evidence="8">
    <location>
        <begin position="155"/>
        <end position="170"/>
    </location>
</feature>
<dbReference type="Proteomes" id="UP000321567">
    <property type="component" value="Unassembled WGS sequence"/>
</dbReference>
<dbReference type="PANTHER" id="PTHR30329:SF21">
    <property type="entry name" value="LIPOPROTEIN YIAD-RELATED"/>
    <property type="match status" value="1"/>
</dbReference>
<evidence type="ECO:0000256" key="8">
    <source>
        <dbReference type="SAM" id="MobiDB-lite"/>
    </source>
</evidence>